<protein>
    <recommendedName>
        <fullName evidence="4">Galactose oxidase</fullName>
    </recommendedName>
</protein>
<feature type="chain" id="PRO_5002172968" description="Galactose oxidase" evidence="1">
    <location>
        <begin position="22"/>
        <end position="357"/>
    </location>
</feature>
<dbReference type="InterPro" id="IPR006652">
    <property type="entry name" value="Kelch_1"/>
</dbReference>
<dbReference type="STRING" id="913774.A0A0C3C492"/>
<dbReference type="Pfam" id="PF01344">
    <property type="entry name" value="Kelch_1"/>
    <property type="match status" value="1"/>
</dbReference>
<dbReference type="HOGENOM" id="CLU_004253_10_0_1"/>
<dbReference type="InParanoid" id="A0A0C3C492"/>
<dbReference type="InterPro" id="IPR015915">
    <property type="entry name" value="Kelch-typ_b-propeller"/>
</dbReference>
<evidence type="ECO:0000256" key="1">
    <source>
        <dbReference type="SAM" id="SignalP"/>
    </source>
</evidence>
<dbReference type="AlphaFoldDB" id="A0A0C3C492"/>
<reference evidence="3" key="2">
    <citation type="submission" date="2015-01" db="EMBL/GenBank/DDBJ databases">
        <title>Evolutionary Origins and Diversification of the Mycorrhizal Mutualists.</title>
        <authorList>
            <consortium name="DOE Joint Genome Institute"/>
            <consortium name="Mycorrhizal Genomics Consortium"/>
            <person name="Kohler A."/>
            <person name="Kuo A."/>
            <person name="Nagy L.G."/>
            <person name="Floudas D."/>
            <person name="Copeland A."/>
            <person name="Barry K.W."/>
            <person name="Cichocki N."/>
            <person name="Veneault-Fourrey C."/>
            <person name="LaButti K."/>
            <person name="Lindquist E.A."/>
            <person name="Lipzen A."/>
            <person name="Lundell T."/>
            <person name="Morin E."/>
            <person name="Murat C."/>
            <person name="Riley R."/>
            <person name="Ohm R."/>
            <person name="Sun H."/>
            <person name="Tunlid A."/>
            <person name="Henrissat B."/>
            <person name="Grigoriev I.V."/>
            <person name="Hibbett D.S."/>
            <person name="Martin F."/>
        </authorList>
    </citation>
    <scope>NUCLEOTIDE SEQUENCE [LARGE SCALE GENOMIC DNA]</scope>
    <source>
        <strain evidence="3">Zn</strain>
    </source>
</reference>
<feature type="signal peptide" evidence="1">
    <location>
        <begin position="1"/>
        <end position="21"/>
    </location>
</feature>
<dbReference type="PANTHER" id="PTHR45632">
    <property type="entry name" value="LD33804P"/>
    <property type="match status" value="1"/>
</dbReference>
<keyword evidence="3" id="KW-1185">Reference proteome</keyword>
<proteinExistence type="predicted"/>
<keyword evidence="1" id="KW-0732">Signal</keyword>
<dbReference type="Gene3D" id="2.120.10.80">
    <property type="entry name" value="Kelch-type beta propeller"/>
    <property type="match status" value="2"/>
</dbReference>
<dbReference type="Proteomes" id="UP000054321">
    <property type="component" value="Unassembled WGS sequence"/>
</dbReference>
<sequence length="357" mass="38540">MLVSQAIISLAFLSLFRISTAKSQACKPNTWLNLAPIPTPRQEHSTIAINDTTIAVIGGIIPIGNIFDTTDVMQFYDIPSNTWRNMAPTPYKVNHPNVAVVDGKLYLLGGLINGPEIPNVSINWVASADCYVYDPAVDVWRGLEPMPNGTERGSAYVGVHGEMVYLAGGMTVLQPTYQDSLAMVTAFNTTSGKWQRLPPAAADIPEGRQHGVSSIIRDTFYVIGGRWFGQMNVRGTVFKLDLNNQAAGWQTSPGYMPVPRGGLCGDAVGNKVYTFGGEGNPNSINGLFNDTEAFDTTTQQWTKLVPMAVPRHGTHAVAVGNKVYIPGGGLQQDGKPVVINGAVHLFNLSAHFDTYCV</sequence>
<evidence type="ECO:0000313" key="3">
    <source>
        <dbReference type="Proteomes" id="UP000054321"/>
    </source>
</evidence>
<dbReference type="OrthoDB" id="45365at2759"/>
<reference evidence="2 3" key="1">
    <citation type="submission" date="2014-04" db="EMBL/GenBank/DDBJ databases">
        <authorList>
            <consortium name="DOE Joint Genome Institute"/>
            <person name="Kuo A."/>
            <person name="Martino E."/>
            <person name="Perotto S."/>
            <person name="Kohler A."/>
            <person name="Nagy L.G."/>
            <person name="Floudas D."/>
            <person name="Copeland A."/>
            <person name="Barry K.W."/>
            <person name="Cichocki N."/>
            <person name="Veneault-Fourrey C."/>
            <person name="LaButti K."/>
            <person name="Lindquist E.A."/>
            <person name="Lipzen A."/>
            <person name="Lundell T."/>
            <person name="Morin E."/>
            <person name="Murat C."/>
            <person name="Sun H."/>
            <person name="Tunlid A."/>
            <person name="Henrissat B."/>
            <person name="Grigoriev I.V."/>
            <person name="Hibbett D.S."/>
            <person name="Martin F."/>
            <person name="Nordberg H.P."/>
            <person name="Cantor M.N."/>
            <person name="Hua S.X."/>
        </authorList>
    </citation>
    <scope>NUCLEOTIDE SEQUENCE [LARGE SCALE GENOMIC DNA]</scope>
    <source>
        <strain evidence="2 3">Zn</strain>
    </source>
</reference>
<organism evidence="2 3">
    <name type="scientific">Oidiodendron maius (strain Zn)</name>
    <dbReference type="NCBI Taxonomy" id="913774"/>
    <lineage>
        <taxon>Eukaryota</taxon>
        <taxon>Fungi</taxon>
        <taxon>Dikarya</taxon>
        <taxon>Ascomycota</taxon>
        <taxon>Pezizomycotina</taxon>
        <taxon>Leotiomycetes</taxon>
        <taxon>Leotiomycetes incertae sedis</taxon>
        <taxon>Myxotrichaceae</taxon>
        <taxon>Oidiodendron</taxon>
    </lineage>
</organism>
<accession>A0A0C3C492</accession>
<dbReference type="SUPFAM" id="SSF117281">
    <property type="entry name" value="Kelch motif"/>
    <property type="match status" value="1"/>
</dbReference>
<evidence type="ECO:0008006" key="4">
    <source>
        <dbReference type="Google" id="ProtNLM"/>
    </source>
</evidence>
<dbReference type="SMART" id="SM00612">
    <property type="entry name" value="Kelch"/>
    <property type="match status" value="4"/>
</dbReference>
<dbReference type="PANTHER" id="PTHR45632:SF24">
    <property type="entry name" value="GALACTOSE OXIDASE"/>
    <property type="match status" value="1"/>
</dbReference>
<evidence type="ECO:0000313" key="2">
    <source>
        <dbReference type="EMBL" id="KIM93698.1"/>
    </source>
</evidence>
<dbReference type="EMBL" id="KN832893">
    <property type="protein sequence ID" value="KIM93698.1"/>
    <property type="molecule type" value="Genomic_DNA"/>
</dbReference>
<dbReference type="Pfam" id="PF24681">
    <property type="entry name" value="Kelch_KLHDC2_KLHL20_DRC7"/>
    <property type="match status" value="1"/>
</dbReference>
<gene>
    <name evidence="2" type="ORF">OIDMADRAFT_137209</name>
</gene>
<name>A0A0C3C492_OIDMZ</name>